<reference evidence="3" key="1">
    <citation type="submission" date="2009-07" db="EMBL/GenBank/DDBJ databases">
        <title>Complete sequence of chromosome of Methylovorus sp. SIP3-4.</title>
        <authorList>
            <person name="Lucas S."/>
            <person name="Copeland A."/>
            <person name="Lapidus A."/>
            <person name="Glavina del Rio T."/>
            <person name="Tice H."/>
            <person name="Bruce D."/>
            <person name="Goodwin L."/>
            <person name="Pitluck S."/>
            <person name="Clum A."/>
            <person name="Larimer F."/>
            <person name="Land M."/>
            <person name="Hauser L."/>
            <person name="Kyrpides N."/>
            <person name="Mikhailova N."/>
            <person name="Kayluzhnaya M."/>
            <person name="Chistoserdova L."/>
        </authorList>
    </citation>
    <scope>NUCLEOTIDE SEQUENCE [LARGE SCALE GENOMIC DNA]</scope>
    <source>
        <strain evidence="3">SIP3-4</strain>
    </source>
</reference>
<dbReference type="STRING" id="582744.Msip34_1490"/>
<dbReference type="InterPro" id="IPR036393">
    <property type="entry name" value="AceGlu_kinase-like_sf"/>
</dbReference>
<dbReference type="OrthoDB" id="8526978at2"/>
<evidence type="ECO:0000259" key="1">
    <source>
        <dbReference type="Pfam" id="PF00696"/>
    </source>
</evidence>
<dbReference type="SUPFAM" id="SSF53633">
    <property type="entry name" value="Carbamate kinase-like"/>
    <property type="match status" value="1"/>
</dbReference>
<protein>
    <submittedName>
        <fullName evidence="2">Aspartate/glutamate/uridylate kinase</fullName>
    </submittedName>
</protein>
<accession>C6XDW0</accession>
<organism evidence="2 3">
    <name type="scientific">Methylovorus glucosotrophus (strain SIP3-4)</name>
    <dbReference type="NCBI Taxonomy" id="582744"/>
    <lineage>
        <taxon>Bacteria</taxon>
        <taxon>Pseudomonadati</taxon>
        <taxon>Pseudomonadota</taxon>
        <taxon>Betaproteobacteria</taxon>
        <taxon>Nitrosomonadales</taxon>
        <taxon>Methylophilaceae</taxon>
        <taxon>Methylovorus</taxon>
    </lineage>
</organism>
<proteinExistence type="predicted"/>
<keyword evidence="2" id="KW-0418">Kinase</keyword>
<name>C6XDW0_METGS</name>
<dbReference type="HOGENOM" id="CLU_089197_1_0_4"/>
<dbReference type="KEGG" id="mei:Msip34_1490"/>
<reference evidence="2 3" key="2">
    <citation type="journal article" date="2011" name="J. Bacteriol.">
        <title>Genomes of three methylotrophs from a single niche uncover genetic and metabolic divergence of Methylophilaceae.</title>
        <authorList>
            <person name="Lapidus A."/>
            <person name="Clum A."/>
            <person name="Labutti K."/>
            <person name="Kaluzhnaya M.G."/>
            <person name="Lim S."/>
            <person name="Beck D.A."/>
            <person name="Glavina Del Rio T."/>
            <person name="Nolan M."/>
            <person name="Mavromatis K."/>
            <person name="Huntemann M."/>
            <person name="Lucas S."/>
            <person name="Lidstrom M.E."/>
            <person name="Ivanova N."/>
            <person name="Chistoserdova L."/>
        </authorList>
    </citation>
    <scope>NUCLEOTIDE SEQUENCE [LARGE SCALE GENOMIC DNA]</scope>
    <source>
        <strain evidence="2 3">SIP3-4</strain>
    </source>
</reference>
<dbReference type="EMBL" id="CP001674">
    <property type="protein sequence ID" value="ACT50735.1"/>
    <property type="molecule type" value="Genomic_DNA"/>
</dbReference>
<dbReference type="eggNOG" id="COG2054">
    <property type="taxonomic scope" value="Bacteria"/>
</dbReference>
<keyword evidence="2" id="KW-0808">Transferase</keyword>
<dbReference type="RefSeq" id="WP_015830174.1">
    <property type="nucleotide sequence ID" value="NC_012969.1"/>
</dbReference>
<dbReference type="AlphaFoldDB" id="C6XDW0"/>
<evidence type="ECO:0000313" key="2">
    <source>
        <dbReference type="EMBL" id="ACT50735.1"/>
    </source>
</evidence>
<dbReference type="InterPro" id="IPR001048">
    <property type="entry name" value="Asp/Glu/Uridylate_kinase"/>
</dbReference>
<dbReference type="Gene3D" id="3.40.1160.10">
    <property type="entry name" value="Acetylglutamate kinase-like"/>
    <property type="match status" value="1"/>
</dbReference>
<dbReference type="GO" id="GO:0016301">
    <property type="term" value="F:kinase activity"/>
    <property type="evidence" value="ECO:0007669"/>
    <property type="project" value="UniProtKB-KW"/>
</dbReference>
<evidence type="ECO:0000313" key="3">
    <source>
        <dbReference type="Proteomes" id="UP000002743"/>
    </source>
</evidence>
<dbReference type="Proteomes" id="UP000002743">
    <property type="component" value="Chromosome"/>
</dbReference>
<keyword evidence="3" id="KW-1185">Reference proteome</keyword>
<feature type="domain" description="Aspartate/glutamate/uridylate kinase" evidence="1">
    <location>
        <begin position="2"/>
        <end position="141"/>
    </location>
</feature>
<sequence length="208" mass="22668">MWVIKLGGSLLGSPELPQWLEMIAQHSDGKFIIVPGGGVFADAVRSAQTKTGIPDPVAHQMAVMAMDQYGILLTGLNPALVTASSELEIAERGWQHRALVWLPSRMVCADETIPTNWDVTSDSLAAWLASRLGAEHLLLVKSDRPEASEVSLERLVKDGLVDTHLGDYVVGQAFKTWVVHKQDSHVLQQGDSLQQLQQGAVAVRCAWN</sequence>
<dbReference type="Pfam" id="PF00696">
    <property type="entry name" value="AA_kinase"/>
    <property type="match status" value="1"/>
</dbReference>
<gene>
    <name evidence="2" type="ordered locus">Msip34_1490</name>
</gene>